<keyword evidence="4" id="KW-0804">Transcription</keyword>
<dbReference type="Proteomes" id="UP000277464">
    <property type="component" value="Chromosome"/>
</dbReference>
<evidence type="ECO:0000256" key="2">
    <source>
        <dbReference type="ARBA" id="ARBA00023015"/>
    </source>
</evidence>
<evidence type="ECO:0000259" key="5">
    <source>
        <dbReference type="PROSITE" id="PS50931"/>
    </source>
</evidence>
<dbReference type="EMBL" id="LR134270">
    <property type="protein sequence ID" value="VED82291.1"/>
    <property type="molecule type" value="Genomic_DNA"/>
</dbReference>
<dbReference type="GO" id="GO:0045893">
    <property type="term" value="P:positive regulation of DNA-templated transcription"/>
    <property type="evidence" value="ECO:0007669"/>
    <property type="project" value="UniProtKB-ARBA"/>
</dbReference>
<dbReference type="SUPFAM" id="SSF46785">
    <property type="entry name" value="Winged helix' DNA-binding domain"/>
    <property type="match status" value="1"/>
</dbReference>
<reference evidence="9 11" key="2">
    <citation type="submission" date="2018-12" db="EMBL/GenBank/DDBJ databases">
        <authorList>
            <consortium name="Pathogen Informatics"/>
        </authorList>
    </citation>
    <scope>NUCLEOTIDE SEQUENCE [LARGE SCALE GENOMIC DNA]</scope>
    <source>
        <strain evidence="9 11">NCTC8196</strain>
    </source>
</reference>
<dbReference type="InterPro" id="IPR005119">
    <property type="entry name" value="LysR_subst-bd"/>
</dbReference>
<accession>A0A370V5F3</accession>
<keyword evidence="3" id="KW-0238">DNA-binding</keyword>
<evidence type="ECO:0000313" key="11">
    <source>
        <dbReference type="Proteomes" id="UP000277464"/>
    </source>
</evidence>
<comment type="similarity">
    <text evidence="1">Belongs to the LysR transcriptional regulatory family.</text>
</comment>
<dbReference type="Gene3D" id="3.40.190.290">
    <property type="match status" value="1"/>
</dbReference>
<dbReference type="PANTHER" id="PTHR30537:SF72">
    <property type="entry name" value="LYSR FAMILY TRANSCRIPTIONAL REGULATOR"/>
    <property type="match status" value="1"/>
</dbReference>
<dbReference type="InterPro" id="IPR000847">
    <property type="entry name" value="LysR_HTH_N"/>
</dbReference>
<dbReference type="AlphaFoldDB" id="A0A370V5F3"/>
<dbReference type="InterPro" id="IPR036388">
    <property type="entry name" value="WH-like_DNA-bd_sf"/>
</dbReference>
<organism evidence="8 10">
    <name type="scientific">Escherichia marmotae</name>
    <dbReference type="NCBI Taxonomy" id="1499973"/>
    <lineage>
        <taxon>Bacteria</taxon>
        <taxon>Pseudomonadati</taxon>
        <taxon>Pseudomonadota</taxon>
        <taxon>Gammaproteobacteria</taxon>
        <taxon>Enterobacterales</taxon>
        <taxon>Enterobacteriaceae</taxon>
        <taxon>Escherichia</taxon>
    </lineage>
</organism>
<dbReference type="PANTHER" id="PTHR30537">
    <property type="entry name" value="HTH-TYPE TRANSCRIPTIONAL REGULATOR"/>
    <property type="match status" value="1"/>
</dbReference>
<evidence type="ECO:0000313" key="10">
    <source>
        <dbReference type="Proteomes" id="UP000254454"/>
    </source>
</evidence>
<dbReference type="Gene3D" id="1.10.10.10">
    <property type="entry name" value="Winged helix-like DNA-binding domain superfamily/Winged helix DNA-binding domain"/>
    <property type="match status" value="1"/>
</dbReference>
<dbReference type="Pfam" id="PF00126">
    <property type="entry name" value="HTH_1"/>
    <property type="match status" value="1"/>
</dbReference>
<keyword evidence="2" id="KW-0805">Transcription regulation</keyword>
<name>A0A370V5F3_9ESCH</name>
<dbReference type="Proteomes" id="UP000254454">
    <property type="component" value="Unassembled WGS sequence"/>
</dbReference>
<gene>
    <name evidence="8" type="primary">dmlR_4</name>
    <name evidence="8" type="ORF">C4A13_03727</name>
    <name evidence="7" type="ORF">HV018_20475</name>
    <name evidence="6" type="ORF">HV245_11675</name>
    <name evidence="9" type="ORF">NCTC8196_04427</name>
</gene>
<dbReference type="GO" id="GO:0043565">
    <property type="term" value="F:sequence-specific DNA binding"/>
    <property type="evidence" value="ECO:0007669"/>
    <property type="project" value="TreeGrafter"/>
</dbReference>
<evidence type="ECO:0000256" key="4">
    <source>
        <dbReference type="ARBA" id="ARBA00023163"/>
    </source>
</evidence>
<evidence type="ECO:0000256" key="3">
    <source>
        <dbReference type="ARBA" id="ARBA00023125"/>
    </source>
</evidence>
<evidence type="ECO:0000256" key="1">
    <source>
        <dbReference type="ARBA" id="ARBA00009437"/>
    </source>
</evidence>
<dbReference type="Proteomes" id="UP000510862">
    <property type="component" value="Chromosome"/>
</dbReference>
<sequence length="323" mass="36060">MLEKTINNAICALLFRCEQQSVKEMDKIHAMQLFIKVAELESFSRAADFFALPKGSVSRQIQALENQLGTQLLQRTTRRVQLTPDGMTYYQRAKDVLSNLNELDGLFLQDTTSISGKLRVDIPVGMAKNLLLPRLPDFLYQYPGIELELSSSDRQVDILHDGFDCVVRTGTLPDDGLITRPLGKLTMVNCASPHYLTRFGYPQNPDDLTSHAVVHYTPHLGVHPLGFEVASGHGVQWFKSGGMLTVNSSETYLAAGLAGLGIIQIPRIAVREALRAGRLIEVLPSYRAAPLSISLVYPQRRELSRRVNLFMQWVAGVMKEHLD</sequence>
<evidence type="ECO:0000313" key="6">
    <source>
        <dbReference type="EMBL" id="MBA7898815.1"/>
    </source>
</evidence>
<dbReference type="InterPro" id="IPR058163">
    <property type="entry name" value="LysR-type_TF_proteobact-type"/>
</dbReference>
<evidence type="ECO:0000313" key="8">
    <source>
        <dbReference type="EMBL" id="RDR25486.1"/>
    </source>
</evidence>
<evidence type="ECO:0000313" key="9">
    <source>
        <dbReference type="EMBL" id="VED82291.1"/>
    </source>
</evidence>
<dbReference type="FunFam" id="3.40.190.290:FF:000001">
    <property type="entry name" value="Transcriptional regulator, LysR family"/>
    <property type="match status" value="1"/>
</dbReference>
<dbReference type="Pfam" id="PF03466">
    <property type="entry name" value="LysR_substrate"/>
    <property type="match status" value="1"/>
</dbReference>
<dbReference type="CDD" id="cd08472">
    <property type="entry name" value="PBP2_CrgA_like_3"/>
    <property type="match status" value="1"/>
</dbReference>
<evidence type="ECO:0000313" key="7">
    <source>
        <dbReference type="EMBL" id="QLP28894.1"/>
    </source>
</evidence>
<dbReference type="GO" id="GO:0006351">
    <property type="term" value="P:DNA-templated transcription"/>
    <property type="evidence" value="ECO:0007669"/>
    <property type="project" value="TreeGrafter"/>
</dbReference>
<feature type="domain" description="HTH lysR-type" evidence="5">
    <location>
        <begin position="26"/>
        <end position="83"/>
    </location>
</feature>
<dbReference type="InterPro" id="IPR036390">
    <property type="entry name" value="WH_DNA-bd_sf"/>
</dbReference>
<evidence type="ECO:0000313" key="12">
    <source>
        <dbReference type="Proteomes" id="UP000510862"/>
    </source>
</evidence>
<proteinExistence type="inferred from homology"/>
<evidence type="ECO:0000313" key="13">
    <source>
        <dbReference type="Proteomes" id="UP000518474"/>
    </source>
</evidence>
<reference evidence="12 13" key="3">
    <citation type="submission" date="2020-06" db="EMBL/GenBank/DDBJ databases">
        <title>REHAB project genomes.</title>
        <authorList>
            <person name="Shaw L.P."/>
        </authorList>
    </citation>
    <scope>NUCLEOTIDE SEQUENCE [LARGE SCALE GENOMIC DNA]</scope>
    <source>
        <strain evidence="7 12">RHB42-C09</strain>
        <strain evidence="6 13">RHBSTW-00604</strain>
    </source>
</reference>
<dbReference type="EMBL" id="QONO01000129">
    <property type="protein sequence ID" value="RDR25486.1"/>
    <property type="molecule type" value="Genomic_DNA"/>
</dbReference>
<dbReference type="PROSITE" id="PS50931">
    <property type="entry name" value="HTH_LYSR"/>
    <property type="match status" value="1"/>
</dbReference>
<dbReference type="GO" id="GO:0003700">
    <property type="term" value="F:DNA-binding transcription factor activity"/>
    <property type="evidence" value="ECO:0007669"/>
    <property type="project" value="InterPro"/>
</dbReference>
<reference evidence="8 10" key="1">
    <citation type="submission" date="2018-06" db="EMBL/GenBank/DDBJ databases">
        <title>Recombination Drives Gene Content and Phenotype Evolution in Wild Type E. coli Strains.</title>
        <authorList>
            <person name="Field C.M."/>
            <person name="Silander O.K."/>
            <person name="Van Nimwegen E."/>
        </authorList>
    </citation>
    <scope>NUCLEOTIDE SEQUENCE [LARGE SCALE GENOMIC DNA]</scope>
    <source>
        <strain evidence="8 10">SC344</strain>
    </source>
</reference>
<protein>
    <submittedName>
        <fullName evidence="8">HTH-type transcriptional regulator DmlR</fullName>
    </submittedName>
    <submittedName>
        <fullName evidence="6">LysR family transcriptional regulator</fullName>
    </submittedName>
</protein>
<dbReference type="EMBL" id="CP058207">
    <property type="protein sequence ID" value="QLP28894.1"/>
    <property type="molecule type" value="Genomic_DNA"/>
</dbReference>
<dbReference type="SUPFAM" id="SSF53850">
    <property type="entry name" value="Periplasmic binding protein-like II"/>
    <property type="match status" value="1"/>
</dbReference>
<dbReference type="Proteomes" id="UP000518474">
    <property type="component" value="Unassembled WGS sequence"/>
</dbReference>
<dbReference type="EMBL" id="JABXPT010000004">
    <property type="protein sequence ID" value="MBA7898815.1"/>
    <property type="molecule type" value="Genomic_DNA"/>
</dbReference>
<dbReference type="FunFam" id="1.10.10.10:FF:000001">
    <property type="entry name" value="LysR family transcriptional regulator"/>
    <property type="match status" value="1"/>
</dbReference>